<protein>
    <submittedName>
        <fullName evidence="1">Uncharacterized protein</fullName>
    </submittedName>
</protein>
<dbReference type="EMBL" id="VSSQ01095600">
    <property type="protein sequence ID" value="MPN39662.1"/>
    <property type="molecule type" value="Genomic_DNA"/>
</dbReference>
<proteinExistence type="predicted"/>
<evidence type="ECO:0000313" key="1">
    <source>
        <dbReference type="EMBL" id="MPN39662.1"/>
    </source>
</evidence>
<dbReference type="AlphaFoldDB" id="A0A645HMI9"/>
<gene>
    <name evidence="1" type="ORF">SDC9_187190</name>
</gene>
<comment type="caution">
    <text evidence="1">The sequence shown here is derived from an EMBL/GenBank/DDBJ whole genome shotgun (WGS) entry which is preliminary data.</text>
</comment>
<accession>A0A645HMI9</accession>
<reference evidence="1" key="1">
    <citation type="submission" date="2019-08" db="EMBL/GenBank/DDBJ databases">
        <authorList>
            <person name="Kucharzyk K."/>
            <person name="Murdoch R.W."/>
            <person name="Higgins S."/>
            <person name="Loffler F."/>
        </authorList>
    </citation>
    <scope>NUCLEOTIDE SEQUENCE</scope>
</reference>
<organism evidence="1">
    <name type="scientific">bioreactor metagenome</name>
    <dbReference type="NCBI Taxonomy" id="1076179"/>
    <lineage>
        <taxon>unclassified sequences</taxon>
        <taxon>metagenomes</taxon>
        <taxon>ecological metagenomes</taxon>
    </lineage>
</organism>
<sequence length="181" mass="20959">MVTSGGDFYPDRSQALLNMYLMVLYGREQWIKKYYDRQFFFDRKLIEDKKIDLKEFQQKAAEFLVQSAGIQDVITSYQMLHGAHNPDLQYYRNGIYKGVSADLFLQLQPGWRIVDTQSDQNERVRNNAVVAPVIFFGSDIKPQRVERTIDATEIAPSVAYRLRIRAPNAAKAKILVELFGK</sequence>
<name>A0A645HMI9_9ZZZZ</name>
<dbReference type="Gene3D" id="3.30.1360.150">
    <property type="match status" value="1"/>
</dbReference>